<dbReference type="RefSeq" id="WP_266249622.1">
    <property type="nucleotide sequence ID" value="NZ_CP112866.1"/>
</dbReference>
<accession>A0ABY6QN61</accession>
<evidence type="ECO:0000313" key="5">
    <source>
        <dbReference type="Proteomes" id="UP001164116"/>
    </source>
</evidence>
<evidence type="ECO:0000256" key="1">
    <source>
        <dbReference type="ARBA" id="ARBA00022679"/>
    </source>
</evidence>
<reference evidence="4" key="1">
    <citation type="submission" date="2022-11" db="EMBL/GenBank/DDBJ databases">
        <title>Taxonomic description of a new Pseudomonas species.</title>
        <authorList>
            <person name="Tambong J.T."/>
        </authorList>
    </citation>
    <scope>NUCLEOTIDE SEQUENCE</scope>
    <source>
        <strain evidence="4">S1Bt42</strain>
    </source>
</reference>
<dbReference type="PANTHER" id="PTHR43877">
    <property type="entry name" value="AMINOALKYLPHOSPHONATE N-ACETYLTRANSFERASE-RELATED-RELATED"/>
    <property type="match status" value="1"/>
</dbReference>
<dbReference type="InterPro" id="IPR050832">
    <property type="entry name" value="Bact_Acetyltransf"/>
</dbReference>
<dbReference type="InterPro" id="IPR016181">
    <property type="entry name" value="Acyl_CoA_acyltransferase"/>
</dbReference>
<dbReference type="PROSITE" id="PS51186">
    <property type="entry name" value="GNAT"/>
    <property type="match status" value="1"/>
</dbReference>
<dbReference type="InterPro" id="IPR000182">
    <property type="entry name" value="GNAT_dom"/>
</dbReference>
<keyword evidence="1" id="KW-0808">Transferase</keyword>
<organism evidence="4 5">
    <name type="scientific">Pseudomonas quebecensis</name>
    <dbReference type="NCBI Taxonomy" id="2995174"/>
    <lineage>
        <taxon>Bacteria</taxon>
        <taxon>Pseudomonadati</taxon>
        <taxon>Pseudomonadota</taxon>
        <taxon>Gammaproteobacteria</taxon>
        <taxon>Pseudomonadales</taxon>
        <taxon>Pseudomonadaceae</taxon>
        <taxon>Pseudomonas</taxon>
    </lineage>
</organism>
<keyword evidence="5" id="KW-1185">Reference proteome</keyword>
<name>A0ABY6QN61_9PSED</name>
<dbReference type="PANTHER" id="PTHR43877:SF2">
    <property type="entry name" value="AMINOALKYLPHOSPHONATE N-ACETYLTRANSFERASE-RELATED"/>
    <property type="match status" value="1"/>
</dbReference>
<evidence type="ECO:0000259" key="3">
    <source>
        <dbReference type="PROSITE" id="PS51186"/>
    </source>
</evidence>
<protein>
    <submittedName>
        <fullName evidence="4">GNAT family N-acetyltransferase</fullName>
    </submittedName>
</protein>
<evidence type="ECO:0000256" key="2">
    <source>
        <dbReference type="ARBA" id="ARBA00023315"/>
    </source>
</evidence>
<dbReference type="Proteomes" id="UP001164116">
    <property type="component" value="Chromosome"/>
</dbReference>
<dbReference type="Pfam" id="PF00583">
    <property type="entry name" value="Acetyltransf_1"/>
    <property type="match status" value="1"/>
</dbReference>
<evidence type="ECO:0000313" key="4">
    <source>
        <dbReference type="EMBL" id="UZW20805.1"/>
    </source>
</evidence>
<feature type="domain" description="N-acetyltransferase" evidence="3">
    <location>
        <begin position="1"/>
        <end position="171"/>
    </location>
</feature>
<dbReference type="CDD" id="cd04301">
    <property type="entry name" value="NAT_SF"/>
    <property type="match status" value="1"/>
</dbReference>
<sequence length="173" mass="19363">MIRKALPCDAPAIAQVHIRSWQHAYRDLMPAHYLDSLDTTLARRETHWRRALESEQSCVWVAQLNEQVIGWICVGASRDEDSTGGDVGEIEALYVIASHWHTGVGLALWNAGVRALKAQGFKRATLWVLSGNERARRFYQRVGCLEETGSRRPLERGGASLAEVRYGFSLSAT</sequence>
<gene>
    <name evidence="4" type="ORF">OSC50_10850</name>
</gene>
<dbReference type="EMBL" id="CP112866">
    <property type="protein sequence ID" value="UZW20805.1"/>
    <property type="molecule type" value="Genomic_DNA"/>
</dbReference>
<proteinExistence type="predicted"/>
<dbReference type="SUPFAM" id="SSF55729">
    <property type="entry name" value="Acyl-CoA N-acyltransferases (Nat)"/>
    <property type="match status" value="1"/>
</dbReference>
<dbReference type="Gene3D" id="3.40.630.30">
    <property type="match status" value="1"/>
</dbReference>
<keyword evidence="2" id="KW-0012">Acyltransferase</keyword>